<evidence type="ECO:0000256" key="1">
    <source>
        <dbReference type="SAM" id="Phobius"/>
    </source>
</evidence>
<keyword evidence="3" id="KW-1185">Reference proteome</keyword>
<sequence length="173" mass="19439">MLGLQHLNKKLIFFTLLLAIAIEIAIVAFDGKGRYFSIAVWITLCAYHIFFVFREKSTGDSLWGWAFYYLLIGLLIVLTIGVIIWAMTAFKIVESIMTGVFVVGLICLFAFSSGGSPSSSGSSGSSSSKSKRVEEERCFYCNKTYYPTVFYTGYCSTACEQAEKDERHNRFRS</sequence>
<name>A0AAX0M9Y1_VIBPH</name>
<dbReference type="Proteomes" id="UP000191946">
    <property type="component" value="Unassembled WGS sequence"/>
</dbReference>
<organism evidence="2 3">
    <name type="scientific">Vibrio parahaemolyticus</name>
    <dbReference type="NCBI Taxonomy" id="670"/>
    <lineage>
        <taxon>Bacteria</taxon>
        <taxon>Pseudomonadati</taxon>
        <taxon>Pseudomonadota</taxon>
        <taxon>Gammaproteobacteria</taxon>
        <taxon>Vibrionales</taxon>
        <taxon>Vibrionaceae</taxon>
        <taxon>Vibrio</taxon>
    </lineage>
</organism>
<keyword evidence="1" id="KW-1133">Transmembrane helix</keyword>
<gene>
    <name evidence="2" type="ORF">AKG60_18185</name>
</gene>
<dbReference type="EMBL" id="LHQV01000018">
    <property type="protein sequence ID" value="OQJ97878.1"/>
    <property type="molecule type" value="Genomic_DNA"/>
</dbReference>
<dbReference type="RefSeq" id="WP_053317866.1">
    <property type="nucleotide sequence ID" value="NZ_LFZA01000056.1"/>
</dbReference>
<comment type="caution">
    <text evidence="2">The sequence shown here is derived from an EMBL/GenBank/DDBJ whole genome shotgun (WGS) entry which is preliminary data.</text>
</comment>
<feature type="transmembrane region" description="Helical" evidence="1">
    <location>
        <begin position="92"/>
        <end position="111"/>
    </location>
</feature>
<reference evidence="2 3" key="1">
    <citation type="submission" date="2015-08" db="EMBL/GenBank/DDBJ databases">
        <title>Draft Genome Sequences of Vibrio parahaemolyticus Strains.</title>
        <authorList>
            <person name="Gonzalez-Escalona N."/>
            <person name="DePaola A."/>
        </authorList>
    </citation>
    <scope>NUCLEOTIDE SEQUENCE [LARGE SCALE GENOMIC DNA]</scope>
    <source>
        <strain evidence="2 3">CFSAN001621</strain>
    </source>
</reference>
<feature type="transmembrane region" description="Helical" evidence="1">
    <location>
        <begin position="12"/>
        <end position="29"/>
    </location>
</feature>
<keyword evidence="1" id="KW-0472">Membrane</keyword>
<evidence type="ECO:0000313" key="2">
    <source>
        <dbReference type="EMBL" id="OQJ97878.1"/>
    </source>
</evidence>
<dbReference type="AlphaFoldDB" id="A0AAX0M9Y1"/>
<feature type="transmembrane region" description="Helical" evidence="1">
    <location>
        <begin position="35"/>
        <end position="53"/>
    </location>
</feature>
<keyword evidence="1" id="KW-0812">Transmembrane</keyword>
<proteinExistence type="predicted"/>
<feature type="transmembrane region" description="Helical" evidence="1">
    <location>
        <begin position="65"/>
        <end position="86"/>
    </location>
</feature>
<protein>
    <submittedName>
        <fullName evidence="2">Uncharacterized protein</fullName>
    </submittedName>
</protein>
<evidence type="ECO:0000313" key="3">
    <source>
        <dbReference type="Proteomes" id="UP000191946"/>
    </source>
</evidence>
<accession>A0AAX0M9Y1</accession>